<keyword evidence="2" id="KW-1185">Reference proteome</keyword>
<sequence>MATEAIAASTAVVTLPPSLAFLVSNFHSLVNIKLDGSNYLLWRVQVESVMEANGFSGYLDGSIEAPPSQIRNAQGELSLNSAFSL</sequence>
<protein>
    <submittedName>
        <fullName evidence="1">Uncharacterized protein</fullName>
    </submittedName>
</protein>
<accession>A0ACC0MX86</accession>
<gene>
    <name evidence="1" type="ORF">RHMOL_Rhmol07G0018900</name>
</gene>
<comment type="caution">
    <text evidence="1">The sequence shown here is derived from an EMBL/GenBank/DDBJ whole genome shotgun (WGS) entry which is preliminary data.</text>
</comment>
<reference evidence="1" key="1">
    <citation type="submission" date="2022-02" db="EMBL/GenBank/DDBJ databases">
        <title>Plant Genome Project.</title>
        <authorList>
            <person name="Zhang R.-G."/>
        </authorList>
    </citation>
    <scope>NUCLEOTIDE SEQUENCE</scope>
    <source>
        <strain evidence="1">AT1</strain>
    </source>
</reference>
<name>A0ACC0MX86_RHOML</name>
<evidence type="ECO:0000313" key="1">
    <source>
        <dbReference type="EMBL" id="KAI8545132.1"/>
    </source>
</evidence>
<proteinExistence type="predicted"/>
<dbReference type="EMBL" id="CM046394">
    <property type="protein sequence ID" value="KAI8545132.1"/>
    <property type="molecule type" value="Genomic_DNA"/>
</dbReference>
<dbReference type="Proteomes" id="UP001062846">
    <property type="component" value="Chromosome 7"/>
</dbReference>
<organism evidence="1 2">
    <name type="scientific">Rhododendron molle</name>
    <name type="common">Chinese azalea</name>
    <name type="synonym">Azalea mollis</name>
    <dbReference type="NCBI Taxonomy" id="49168"/>
    <lineage>
        <taxon>Eukaryota</taxon>
        <taxon>Viridiplantae</taxon>
        <taxon>Streptophyta</taxon>
        <taxon>Embryophyta</taxon>
        <taxon>Tracheophyta</taxon>
        <taxon>Spermatophyta</taxon>
        <taxon>Magnoliopsida</taxon>
        <taxon>eudicotyledons</taxon>
        <taxon>Gunneridae</taxon>
        <taxon>Pentapetalae</taxon>
        <taxon>asterids</taxon>
        <taxon>Ericales</taxon>
        <taxon>Ericaceae</taxon>
        <taxon>Ericoideae</taxon>
        <taxon>Rhodoreae</taxon>
        <taxon>Rhododendron</taxon>
    </lineage>
</organism>
<evidence type="ECO:0000313" key="2">
    <source>
        <dbReference type="Proteomes" id="UP001062846"/>
    </source>
</evidence>